<comment type="similarity">
    <text evidence="1">Belongs to the ATP-dependent AMP-binding enzyme family.</text>
</comment>
<dbReference type="GO" id="GO:0005886">
    <property type="term" value="C:plasma membrane"/>
    <property type="evidence" value="ECO:0007669"/>
    <property type="project" value="TreeGrafter"/>
</dbReference>
<dbReference type="GO" id="GO:0005524">
    <property type="term" value="F:ATP binding"/>
    <property type="evidence" value="ECO:0007669"/>
    <property type="project" value="UniProtKB-KW"/>
</dbReference>
<organism evidence="8 9">
    <name type="scientific">Chrysophaeum taylorii</name>
    <dbReference type="NCBI Taxonomy" id="2483200"/>
    <lineage>
        <taxon>Eukaryota</taxon>
        <taxon>Sar</taxon>
        <taxon>Stramenopiles</taxon>
        <taxon>Ochrophyta</taxon>
        <taxon>Pelagophyceae</taxon>
        <taxon>Pelagomonadales</taxon>
        <taxon>Pelagomonadaceae</taxon>
        <taxon>Chrysophaeum</taxon>
    </lineage>
</organism>
<evidence type="ECO:0000313" key="8">
    <source>
        <dbReference type="EMBL" id="KAJ8609886.1"/>
    </source>
</evidence>
<dbReference type="EMBL" id="JAQMWT010000127">
    <property type="protein sequence ID" value="KAJ8609886.1"/>
    <property type="molecule type" value="Genomic_DNA"/>
</dbReference>
<dbReference type="GO" id="GO:0004467">
    <property type="term" value="F:long-chain fatty acid-CoA ligase activity"/>
    <property type="evidence" value="ECO:0007669"/>
    <property type="project" value="TreeGrafter"/>
</dbReference>
<dbReference type="Gene3D" id="3.30.300.30">
    <property type="match status" value="1"/>
</dbReference>
<dbReference type="InterPro" id="IPR045851">
    <property type="entry name" value="AMP-bd_C_sf"/>
</dbReference>
<evidence type="ECO:0000256" key="3">
    <source>
        <dbReference type="ARBA" id="ARBA00022741"/>
    </source>
</evidence>
<evidence type="ECO:0000259" key="7">
    <source>
        <dbReference type="Pfam" id="PF00501"/>
    </source>
</evidence>
<evidence type="ECO:0000256" key="4">
    <source>
        <dbReference type="ARBA" id="ARBA00022840"/>
    </source>
</evidence>
<dbReference type="SUPFAM" id="SSF56801">
    <property type="entry name" value="Acetyl-CoA synthetase-like"/>
    <property type="match status" value="1"/>
</dbReference>
<dbReference type="PROSITE" id="PS00455">
    <property type="entry name" value="AMP_BINDING"/>
    <property type="match status" value="1"/>
</dbReference>
<feature type="transmembrane region" description="Helical" evidence="6">
    <location>
        <begin position="6"/>
        <end position="24"/>
    </location>
</feature>
<dbReference type="InterPro" id="IPR042099">
    <property type="entry name" value="ANL_N_sf"/>
</dbReference>
<protein>
    <recommendedName>
        <fullName evidence="7">AMP-dependent synthetase/ligase domain-containing protein</fullName>
    </recommendedName>
</protein>
<evidence type="ECO:0000256" key="6">
    <source>
        <dbReference type="SAM" id="Phobius"/>
    </source>
</evidence>
<keyword evidence="2" id="KW-0436">Ligase</keyword>
<dbReference type="Pfam" id="PF00501">
    <property type="entry name" value="AMP-binding"/>
    <property type="match status" value="1"/>
</dbReference>
<name>A0AAD7XQ39_9STRA</name>
<dbReference type="PANTHER" id="PTHR43107:SF15">
    <property type="entry name" value="FATTY ACID TRANSPORT PROTEIN 3, ISOFORM A"/>
    <property type="match status" value="1"/>
</dbReference>
<dbReference type="GO" id="GO:0044539">
    <property type="term" value="P:long-chain fatty acid import into cell"/>
    <property type="evidence" value="ECO:0007669"/>
    <property type="project" value="TreeGrafter"/>
</dbReference>
<gene>
    <name evidence="8" type="ORF">CTAYLR_007499</name>
</gene>
<dbReference type="InterPro" id="IPR000873">
    <property type="entry name" value="AMP-dep_synth/lig_dom"/>
</dbReference>
<keyword evidence="3" id="KW-0547">Nucleotide-binding</keyword>
<sequence>MILIEWASFVVELIWALVDLLLLLMRAKKIGRRVAREARAGRKWNVLTEWKERASQRGEAPFLVAAGEETGMALRSLSYAEADELSDAVARWLDPKTDPGETVAMVMGTSCEFCVVLLGVAKAGCRAALINVALRGGPLAHALGEALGDRRPRLAVADAEFAEATRLSFGGGLVVTPNVAGGPQLVLPLRPAPRPSSSSSSSSRRDDDDGKRRAARWSRRCASWIRHRRRGGQQTTSPSRRQHQAPEVFAYVYTSGTTGLPKAAKISPARAWAAGTCLATLARLKPNDRVYCALPLYHATAGLLGFWGVVRGGCCLVLRRKFSASRFATDLAVSRATGCLYVGEMARYLVDAPTNSVVGLRFAFGNGLPRDAWDAFKRRYGIRRIIEFYGSTEGNVNLFNNAGVTGACGLVPRPFLWLYPIFVAKLQIDADVVDERATGAPQLARDARGLCIAAKPNEPGELLGRIDVADPSRSFDGYADSVATRRKVITDVKRSGDAYFRSGDLVTMDRVGFVYFLDRTGDTFRWKGENVSTVELQRAVLDVAHHLVVETVAYGVRVPGKNSGLGKCGVLALVLQPDAPPTWPIDLYAILERESGLAPFAVPRFLRLVNHLPKTVTHKYLKNDFLSDGIDPSRCRPDPLYVRDPNLQAFVPLTDDALARVASGDLRL</sequence>
<reference evidence="8" key="1">
    <citation type="submission" date="2023-01" db="EMBL/GenBank/DDBJ databases">
        <title>Metagenome sequencing of chrysophaentin producing Chrysophaeum taylorii.</title>
        <authorList>
            <person name="Davison J."/>
            <person name="Bewley C."/>
        </authorList>
    </citation>
    <scope>NUCLEOTIDE SEQUENCE</scope>
    <source>
        <strain evidence="8">NIES-1699</strain>
    </source>
</reference>
<dbReference type="GO" id="GO:0005324">
    <property type="term" value="F:long-chain fatty acid transmembrane transporter activity"/>
    <property type="evidence" value="ECO:0007669"/>
    <property type="project" value="TreeGrafter"/>
</dbReference>
<evidence type="ECO:0000256" key="2">
    <source>
        <dbReference type="ARBA" id="ARBA00022598"/>
    </source>
</evidence>
<keyword evidence="9" id="KW-1185">Reference proteome</keyword>
<keyword evidence="4" id="KW-0067">ATP-binding</keyword>
<keyword evidence="6" id="KW-1133">Transmembrane helix</keyword>
<proteinExistence type="inferred from homology"/>
<feature type="region of interest" description="Disordered" evidence="5">
    <location>
        <begin position="185"/>
        <end position="215"/>
    </location>
</feature>
<keyword evidence="6" id="KW-0812">Transmembrane</keyword>
<comment type="caution">
    <text evidence="8">The sequence shown here is derived from an EMBL/GenBank/DDBJ whole genome shotgun (WGS) entry which is preliminary data.</text>
</comment>
<keyword evidence="6" id="KW-0472">Membrane</keyword>
<feature type="compositionally biased region" description="Basic and acidic residues" evidence="5">
    <location>
        <begin position="203"/>
        <end position="212"/>
    </location>
</feature>
<dbReference type="Gene3D" id="3.40.50.12780">
    <property type="entry name" value="N-terminal domain of ligase-like"/>
    <property type="match status" value="1"/>
</dbReference>
<evidence type="ECO:0000256" key="5">
    <source>
        <dbReference type="SAM" id="MobiDB-lite"/>
    </source>
</evidence>
<dbReference type="AlphaFoldDB" id="A0AAD7XQ39"/>
<dbReference type="Proteomes" id="UP001230188">
    <property type="component" value="Unassembled WGS sequence"/>
</dbReference>
<dbReference type="InterPro" id="IPR020845">
    <property type="entry name" value="AMP-binding_CS"/>
</dbReference>
<feature type="domain" description="AMP-dependent synthetase/ligase" evidence="7">
    <location>
        <begin position="51"/>
        <end position="399"/>
    </location>
</feature>
<evidence type="ECO:0000256" key="1">
    <source>
        <dbReference type="ARBA" id="ARBA00006432"/>
    </source>
</evidence>
<dbReference type="PANTHER" id="PTHR43107">
    <property type="entry name" value="LONG-CHAIN FATTY ACID TRANSPORT PROTEIN"/>
    <property type="match status" value="1"/>
</dbReference>
<evidence type="ECO:0000313" key="9">
    <source>
        <dbReference type="Proteomes" id="UP001230188"/>
    </source>
</evidence>
<accession>A0AAD7XQ39</accession>